<gene>
    <name evidence="2" type="ORF">BU251_08350</name>
</gene>
<dbReference type="EMBL" id="CP019384">
    <property type="protein sequence ID" value="QAT17728.1"/>
    <property type="molecule type" value="Genomic_DNA"/>
</dbReference>
<name>A0A410P6N0_VELA1</name>
<dbReference type="InterPro" id="IPR009078">
    <property type="entry name" value="Ferritin-like_SF"/>
</dbReference>
<dbReference type="GO" id="GO:0046872">
    <property type="term" value="F:metal ion binding"/>
    <property type="evidence" value="ECO:0007669"/>
    <property type="project" value="InterPro"/>
</dbReference>
<dbReference type="Pfam" id="PF02915">
    <property type="entry name" value="Rubrerythrin"/>
    <property type="match status" value="1"/>
</dbReference>
<evidence type="ECO:0000259" key="1">
    <source>
        <dbReference type="Pfam" id="PF02915"/>
    </source>
</evidence>
<dbReference type="OrthoDB" id="9792569at2"/>
<evidence type="ECO:0000313" key="3">
    <source>
        <dbReference type="Proteomes" id="UP000287243"/>
    </source>
</evidence>
<proteinExistence type="predicted"/>
<dbReference type="InterPro" id="IPR003251">
    <property type="entry name" value="Rr_diiron-bd_dom"/>
</dbReference>
<dbReference type="KEGG" id="vai:BU251_08350"/>
<dbReference type="InterPro" id="IPR012347">
    <property type="entry name" value="Ferritin-like"/>
</dbReference>
<evidence type="ECO:0000313" key="2">
    <source>
        <dbReference type="EMBL" id="QAT17728.1"/>
    </source>
</evidence>
<dbReference type="Proteomes" id="UP000287243">
    <property type="component" value="Chromosome"/>
</dbReference>
<dbReference type="CDD" id="cd01045">
    <property type="entry name" value="Ferritin_like_AB"/>
    <property type="match status" value="1"/>
</dbReference>
<dbReference type="AlphaFoldDB" id="A0A410P6N0"/>
<reference evidence="2 3" key="1">
    <citation type="submission" date="2017-01" db="EMBL/GenBank/DDBJ databases">
        <title>First insights into the biology of 'candidatus Vampirococcus archaeovorus'.</title>
        <authorList>
            <person name="Kizina J."/>
            <person name="Jordan S."/>
            <person name="Stueber K."/>
            <person name="Reinhardt R."/>
            <person name="Harder J."/>
        </authorList>
    </citation>
    <scope>NUCLEOTIDE SEQUENCE [LARGE SCALE GENOMIC DNA]</scope>
    <source>
        <strain evidence="2 3">LiM</strain>
    </source>
</reference>
<keyword evidence="3" id="KW-1185">Reference proteome</keyword>
<dbReference type="Gene3D" id="1.20.1260.10">
    <property type="match status" value="1"/>
</dbReference>
<dbReference type="PANTHER" id="PTHR33531">
    <property type="entry name" value="RUBRERYTHRIN SUBFAMILY"/>
    <property type="match status" value="1"/>
</dbReference>
<accession>A0A410P6N0</accession>
<protein>
    <recommendedName>
        <fullName evidence="1">Rubrerythrin diiron-binding domain-containing protein</fullName>
    </recommendedName>
</protein>
<dbReference type="SUPFAM" id="SSF47240">
    <property type="entry name" value="Ferritin-like"/>
    <property type="match status" value="1"/>
</dbReference>
<dbReference type="RefSeq" id="WP_128700695.1">
    <property type="nucleotide sequence ID" value="NZ_CP019384.1"/>
</dbReference>
<sequence>MRVDIDKNGMIVIFDFSPVQAFKVAVRMEEDGIRFYEDLAKKVKDQEARHEISFLIQEEREHLKTFQKYLDAVKSGADDAFEEDDIVQYVSSKVFDTSQELQEASRMDHRHTALEEALNMERRSVVFYEACLSRTSDPKAKGAFAKILSEEREHLKKFGELLRIKCINSQEGCLL</sequence>
<dbReference type="GO" id="GO:0016491">
    <property type="term" value="F:oxidoreductase activity"/>
    <property type="evidence" value="ECO:0007669"/>
    <property type="project" value="InterPro"/>
</dbReference>
<organism evidence="2 3">
    <name type="scientific">Velamenicoccus archaeovorus</name>
    <dbReference type="NCBI Taxonomy" id="1930593"/>
    <lineage>
        <taxon>Bacteria</taxon>
        <taxon>Pseudomonadati</taxon>
        <taxon>Candidatus Omnitrophota</taxon>
        <taxon>Candidatus Velamenicoccus</taxon>
    </lineage>
</organism>
<feature type="domain" description="Rubrerythrin diiron-binding" evidence="1">
    <location>
        <begin position="23"/>
        <end position="161"/>
    </location>
</feature>
<dbReference type="PANTHER" id="PTHR33531:SF7">
    <property type="entry name" value="HYPOTHETICAL MEMBRANE PROTEIN, CONSERVED"/>
    <property type="match status" value="1"/>
</dbReference>